<accession>A0ABQ8FB99</accession>
<feature type="compositionally biased region" description="Polar residues" evidence="1">
    <location>
        <begin position="132"/>
        <end position="141"/>
    </location>
</feature>
<feature type="region of interest" description="Disordered" evidence="1">
    <location>
        <begin position="1546"/>
        <end position="1674"/>
    </location>
</feature>
<dbReference type="InterPro" id="IPR020839">
    <property type="entry name" value="SCD"/>
</dbReference>
<feature type="compositionally biased region" description="Low complexity" evidence="1">
    <location>
        <begin position="1"/>
        <end position="24"/>
    </location>
</feature>
<dbReference type="InterPro" id="IPR056396">
    <property type="entry name" value="HEAT_SCC3-SA"/>
</dbReference>
<feature type="compositionally biased region" description="Low complexity" evidence="1">
    <location>
        <begin position="1562"/>
        <end position="1577"/>
    </location>
</feature>
<dbReference type="Gene3D" id="1.25.10.10">
    <property type="entry name" value="Leucine-rich Repeat Variant"/>
    <property type="match status" value="1"/>
</dbReference>
<name>A0ABQ8FB99_9FUNG</name>
<evidence type="ECO:0000313" key="3">
    <source>
        <dbReference type="EMBL" id="KAH6595284.1"/>
    </source>
</evidence>
<evidence type="ECO:0000313" key="4">
    <source>
        <dbReference type="Proteomes" id="UP001648503"/>
    </source>
</evidence>
<dbReference type="PANTHER" id="PTHR11199:SF0">
    <property type="entry name" value="LD34181P-RELATED"/>
    <property type="match status" value="1"/>
</dbReference>
<feature type="compositionally biased region" description="Low complexity" evidence="1">
    <location>
        <begin position="56"/>
        <end position="67"/>
    </location>
</feature>
<sequence length="1767" mass="194588">MTTSARSSQRTRGRATTTTTATTAYIDSDTVTTPPATSKRHVRTPLADHSLENILSVNSATSSSSKSQTHTDALGSSDSDLETPTKPIKKVSAAKRSAAPLLLGRGGGGGGGGSTKHVSLAKKKQKGMKTGHGSTTQEGPVTPSVSLFDIVMNHGAAIETTVVDWIKSYEEDPSEAMCDLINFIIQAAGCTLSTVSRETIEDPDTITDTLQEIQHQCSLEAQSDYPLAPKGKGRLAAKFRKTFVEFWAKWVRLVNNKVMPHKASLLVELLNQWLATMSSSSFRPFRHTTTTAALAILTGMCEAAQTTHGALVTANRQLETEQGKGISQRLKLTETRVRDLQSKKVLLENSMKDLYDGIFIHRYRDTDSVIRAECIRELGSWISKYPSYYLDSQHLRYLGWMLSDKAAHVRMDTLHSLNQLYDDTSLTNGMRPFSERFKPRIFQMAASEKSRDVRHEAAKTISLLSKAGLIDDSDTDDIVVLIMDMDIKIREAVAPYVAEWWTETYYQPMMDEEASLSDISDIQRSYLELKTLAAAIVQVAQLVAKRNLATNASSDATTTVHTIREQPSFKIDLLPIKTVDLDLANQMDMTMFERDLCQLLQCARVKAGIDQEQSSVVGVSNVNAAVLALWSHIPCLKNFSVMCDYLLFDSSASTLSPTKRNQHKDQNVLEMTEEEERCLMFIMSSSVEAELKSKQIDIMGKSSKPSIAATLTDVDAEYLIVGQTLIKNLPLLLQKYAPEANGNGFDLLVEVIILIRSIPLSNFADLRQLKAFEVIFDDLIKLFLRRHEPIFLSEACKTFKYLLGKPETESNAETLNGKLSDVTCEDPVSKRAAQLKPNFLLASSLQAVAAGKLHDLVDKLFVSQLSHSVSLLSSDSGVESLTALMRSVKRCRELAYAVDLSKEDVFTSKLSTLGNHDNLGIMDDAINALFQFIKAPPEDILELDSLTSATMQSALEVLMINLGFQLQRSFNAHTLQEKLQDSSIRPTRPTTSDGNGDITDGGDKMSHHRSTMHIYSDAVDISLIQAHSDHLVTVCEAVVSGDEATLGAHFTLNMRWVCLRALMQLYPMLNGGIGTVFPSITRRPPAIVMSETVRFVDRIIHVMSFVNVNSDEVLATSYQGHSRHSESDLGSRGSLPTLGRVPEVSVLLRHDLLKTVEGLRKFVGYGIYDRRCGSVVLKYYGMDPVLMNAWMRHLTLESSKVLNSADLETDTRSLTSPLGDIMTGLGSSTLELVVRDGLGRISSAYVEGLSPESSHFHTVLQDARSAVEDMCDLILDSLTSSIDLYLTGRCPSLDHTYALVKAIGSHIKNWSNVLFSESADDTSPGLKQLHNIIVRALLCMLGDAGSWMAVRIRTWQSIRNSRPASRGTRLSLASEMTSFQADTTIMSEQDRSMLESHIDMANDGGDRSWLCSGFSIVSKLHSLNVAWRVWESLGVAVSHLVCGLFVLIPRDEAASELNITRDSITSVNLVMPYIFEQLTQAGIHPIEDDGDWSDFWNFSKSLEKGSSGATRNKTRKTDTTMSDTRITKGSLLTASVADQTRIRSYATASAESTPKSNNRRTAVSGSKRGKVVSGSKASNKRHGKKADKFADDEGDEAAMDGSDQRHAHATPVRRSTRTSLSSQLSARKPVSYKEESDPSTDVEDEEIDQSTDHEDNEDNDSAHEGENNVKDGLVDSDVMASRPLRVDAVCLSSKPGVRVDLHGESNSESLVSVDGPEADLATASKTRRHQIRRGDRTHSASTLVSHDTDDGFASSPETTIRKRTRRN</sequence>
<feature type="domain" description="SCD" evidence="2">
    <location>
        <begin position="359"/>
        <end position="444"/>
    </location>
</feature>
<feature type="region of interest" description="Disordered" evidence="1">
    <location>
        <begin position="1697"/>
        <end position="1767"/>
    </location>
</feature>
<comment type="caution">
    <text evidence="3">The sequence shown here is derived from an EMBL/GenBank/DDBJ whole genome shotgun (WGS) entry which is preliminary data.</text>
</comment>
<feature type="compositionally biased region" description="Low complexity" evidence="1">
    <location>
        <begin position="1617"/>
        <end position="1627"/>
    </location>
</feature>
<evidence type="ECO:0000256" key="1">
    <source>
        <dbReference type="SAM" id="MobiDB-lite"/>
    </source>
</evidence>
<dbReference type="Pfam" id="PF24571">
    <property type="entry name" value="HEAT_SCC3-SA"/>
    <property type="match status" value="1"/>
</dbReference>
<feature type="compositionally biased region" description="Gly residues" evidence="1">
    <location>
        <begin position="104"/>
        <end position="114"/>
    </location>
</feature>
<dbReference type="EMBL" id="JAFCIX010000311">
    <property type="protein sequence ID" value="KAH6595284.1"/>
    <property type="molecule type" value="Genomic_DNA"/>
</dbReference>
<feature type="region of interest" description="Disordered" evidence="1">
    <location>
        <begin position="977"/>
        <end position="1006"/>
    </location>
</feature>
<protein>
    <recommendedName>
        <fullName evidence="2">SCD domain-containing protein</fullName>
    </recommendedName>
</protein>
<gene>
    <name evidence="3" type="ORF">BASA50_005927</name>
</gene>
<feature type="region of interest" description="Disordered" evidence="1">
    <location>
        <begin position="1"/>
        <end position="141"/>
    </location>
</feature>
<dbReference type="SUPFAM" id="SSF48371">
    <property type="entry name" value="ARM repeat"/>
    <property type="match status" value="1"/>
</dbReference>
<dbReference type="InterPro" id="IPR039662">
    <property type="entry name" value="Cohesin_Scc3/SA"/>
</dbReference>
<dbReference type="InterPro" id="IPR016024">
    <property type="entry name" value="ARM-type_fold"/>
</dbReference>
<dbReference type="Pfam" id="PF08514">
    <property type="entry name" value="STAG"/>
    <property type="match status" value="1"/>
</dbReference>
<feature type="compositionally biased region" description="Basic and acidic residues" evidence="1">
    <location>
        <begin position="1660"/>
        <end position="1673"/>
    </location>
</feature>
<feature type="compositionally biased region" description="Polar residues" evidence="1">
    <location>
        <begin position="981"/>
        <end position="994"/>
    </location>
</feature>
<feature type="compositionally biased region" description="Basic residues" evidence="1">
    <location>
        <begin position="119"/>
        <end position="129"/>
    </location>
</feature>
<dbReference type="PROSITE" id="PS51425">
    <property type="entry name" value="SCD"/>
    <property type="match status" value="1"/>
</dbReference>
<feature type="region of interest" description="Disordered" evidence="1">
    <location>
        <begin position="1504"/>
        <end position="1526"/>
    </location>
</feature>
<evidence type="ECO:0000259" key="2">
    <source>
        <dbReference type="PROSITE" id="PS51425"/>
    </source>
</evidence>
<dbReference type="Proteomes" id="UP001648503">
    <property type="component" value="Unassembled WGS sequence"/>
</dbReference>
<dbReference type="InterPro" id="IPR011989">
    <property type="entry name" value="ARM-like"/>
</dbReference>
<organism evidence="3 4">
    <name type="scientific">Batrachochytrium salamandrivorans</name>
    <dbReference type="NCBI Taxonomy" id="1357716"/>
    <lineage>
        <taxon>Eukaryota</taxon>
        <taxon>Fungi</taxon>
        <taxon>Fungi incertae sedis</taxon>
        <taxon>Chytridiomycota</taxon>
        <taxon>Chytridiomycota incertae sedis</taxon>
        <taxon>Chytridiomycetes</taxon>
        <taxon>Rhizophydiales</taxon>
        <taxon>Rhizophydiales incertae sedis</taxon>
        <taxon>Batrachochytrium</taxon>
    </lineage>
</organism>
<feature type="compositionally biased region" description="Polar residues" evidence="1">
    <location>
        <begin position="1546"/>
        <end position="1561"/>
    </location>
</feature>
<dbReference type="InterPro" id="IPR013721">
    <property type="entry name" value="STAG"/>
</dbReference>
<feature type="compositionally biased region" description="Polar residues" evidence="1">
    <location>
        <begin position="68"/>
        <end position="78"/>
    </location>
</feature>
<dbReference type="Pfam" id="PF21581">
    <property type="entry name" value="SCD"/>
    <property type="match status" value="1"/>
</dbReference>
<reference evidence="3 4" key="1">
    <citation type="submission" date="2021-02" db="EMBL/GenBank/DDBJ databases">
        <title>Variation within the Batrachochytrium salamandrivorans European outbreak.</title>
        <authorList>
            <person name="Kelly M."/>
            <person name="Pasmans F."/>
            <person name="Shea T.P."/>
            <person name="Munoz J.F."/>
            <person name="Carranza S."/>
            <person name="Cuomo C.A."/>
            <person name="Martel A."/>
        </authorList>
    </citation>
    <scope>NUCLEOTIDE SEQUENCE [LARGE SCALE GENOMIC DNA]</scope>
    <source>
        <strain evidence="3 4">AMFP18/2</strain>
    </source>
</reference>
<proteinExistence type="predicted"/>
<keyword evidence="4" id="KW-1185">Reference proteome</keyword>
<feature type="compositionally biased region" description="Acidic residues" evidence="1">
    <location>
        <begin position="1637"/>
        <end position="1659"/>
    </location>
</feature>
<dbReference type="PANTHER" id="PTHR11199">
    <property type="entry name" value="STROMAL ANTIGEN"/>
    <property type="match status" value="1"/>
</dbReference>